<keyword evidence="3" id="KW-1185">Reference proteome</keyword>
<name>A0A8S1F793_9PELO</name>
<dbReference type="Pfam" id="PF00069">
    <property type="entry name" value="Pkinase"/>
    <property type="match status" value="1"/>
</dbReference>
<evidence type="ECO:0000313" key="2">
    <source>
        <dbReference type="EMBL" id="CAB3408090.1"/>
    </source>
</evidence>
<evidence type="ECO:0000259" key="1">
    <source>
        <dbReference type="PROSITE" id="PS50011"/>
    </source>
</evidence>
<sequence>MMSSEIAESLASGIIVANRFKVVRKLGEGGCGSVYKVEDLEQKNTFHAMKVEFNSNSNGSVLKMEILTLLRSKKHVAKLIASGKKPTYTYMVMTLLGESLCSLVKKYGPIINVSTQTRIGICLLFGQKQIHDIGYIHRDLKPANIALGYKGTSEERFFMVLDFGLARQFVCETDGKWVMRRPRERALFRGTARYCSLAMHDRLEQGRVDDLWATLYILAELRCKLPWADLCEKNEIADMKRQTTDEVLLSKSPVQLLEFARYVRGLNYYDRPEYETIYRIFESIMKHGGYKWSDPYHWESRFGYDKSISRNKNSLKRNNKADKSPTVSTKTVPTAVPDVPLFQEADFLSNPIGF</sequence>
<evidence type="ECO:0000313" key="3">
    <source>
        <dbReference type="Proteomes" id="UP000494206"/>
    </source>
</evidence>
<dbReference type="GO" id="GO:0004672">
    <property type="term" value="F:protein kinase activity"/>
    <property type="evidence" value="ECO:0007669"/>
    <property type="project" value="InterPro"/>
</dbReference>
<dbReference type="GO" id="GO:0005524">
    <property type="term" value="F:ATP binding"/>
    <property type="evidence" value="ECO:0007669"/>
    <property type="project" value="InterPro"/>
</dbReference>
<accession>A0A8S1F793</accession>
<dbReference type="SUPFAM" id="SSF56112">
    <property type="entry name" value="Protein kinase-like (PK-like)"/>
    <property type="match status" value="1"/>
</dbReference>
<dbReference type="Proteomes" id="UP000494206">
    <property type="component" value="Unassembled WGS sequence"/>
</dbReference>
<organism evidence="2 3">
    <name type="scientific">Caenorhabditis bovis</name>
    <dbReference type="NCBI Taxonomy" id="2654633"/>
    <lineage>
        <taxon>Eukaryota</taxon>
        <taxon>Metazoa</taxon>
        <taxon>Ecdysozoa</taxon>
        <taxon>Nematoda</taxon>
        <taxon>Chromadorea</taxon>
        <taxon>Rhabditida</taxon>
        <taxon>Rhabditina</taxon>
        <taxon>Rhabditomorpha</taxon>
        <taxon>Rhabditoidea</taxon>
        <taxon>Rhabditidae</taxon>
        <taxon>Peloderinae</taxon>
        <taxon>Caenorhabditis</taxon>
    </lineage>
</organism>
<dbReference type="OrthoDB" id="5979581at2759"/>
<dbReference type="SMART" id="SM00220">
    <property type="entry name" value="S_TKc"/>
    <property type="match status" value="1"/>
</dbReference>
<dbReference type="AlphaFoldDB" id="A0A8S1F793"/>
<dbReference type="PROSITE" id="PS50011">
    <property type="entry name" value="PROTEIN_KINASE_DOM"/>
    <property type="match status" value="1"/>
</dbReference>
<dbReference type="InterPro" id="IPR000719">
    <property type="entry name" value="Prot_kinase_dom"/>
</dbReference>
<dbReference type="EMBL" id="CADEPM010000006">
    <property type="protein sequence ID" value="CAB3408090.1"/>
    <property type="molecule type" value="Genomic_DNA"/>
</dbReference>
<feature type="domain" description="Protein kinase" evidence="1">
    <location>
        <begin position="20"/>
        <end position="285"/>
    </location>
</feature>
<dbReference type="PANTHER" id="PTHR11909">
    <property type="entry name" value="CASEIN KINASE-RELATED"/>
    <property type="match status" value="1"/>
</dbReference>
<protein>
    <recommendedName>
        <fullName evidence="1">Protein kinase domain-containing protein</fullName>
    </recommendedName>
</protein>
<dbReference type="Gene3D" id="1.10.510.10">
    <property type="entry name" value="Transferase(Phosphotransferase) domain 1"/>
    <property type="match status" value="1"/>
</dbReference>
<reference evidence="2 3" key="1">
    <citation type="submission" date="2020-04" db="EMBL/GenBank/DDBJ databases">
        <authorList>
            <person name="Laetsch R D."/>
            <person name="Stevens L."/>
            <person name="Kumar S."/>
            <person name="Blaxter L. M."/>
        </authorList>
    </citation>
    <scope>NUCLEOTIDE SEQUENCE [LARGE SCALE GENOMIC DNA]</scope>
</reference>
<gene>
    <name evidence="2" type="ORF">CBOVIS_LOCUS9918</name>
</gene>
<dbReference type="InterPro" id="IPR050235">
    <property type="entry name" value="CK1_Ser-Thr_kinase"/>
</dbReference>
<comment type="caution">
    <text evidence="2">The sequence shown here is derived from an EMBL/GenBank/DDBJ whole genome shotgun (WGS) entry which is preliminary data.</text>
</comment>
<dbReference type="InterPro" id="IPR011009">
    <property type="entry name" value="Kinase-like_dom_sf"/>
</dbReference>
<proteinExistence type="predicted"/>